<dbReference type="EMBL" id="JARBDR010000018">
    <property type="protein sequence ID" value="KAJ8321912.1"/>
    <property type="molecule type" value="Genomic_DNA"/>
</dbReference>
<evidence type="ECO:0000256" key="1">
    <source>
        <dbReference type="SAM" id="Coils"/>
    </source>
</evidence>
<sequence>MNEMQREVLKRHHMDLIRDIIVTEELLGECYQNGLFDTSVIDFIRVRYRAHSTRVCEPITNVDSQLKTQVEQFVQSQFCLSRKMSETDKHSVENFLCKQMQKLLQRQSALEMDKAVTKQWLLDMNNKLKAHVEEQEINKNQDSMDTSHTEETINMKSLERQINLLLNKLNKLDAQVSRCYELFHDSIRKTLLQNHIDDLMEKCEILCCEIKSQKKKEDEMSEEIYNLKMDMKTSEKKQQFKDIDLEVKSKQITSLQHDIKNYKGEIERLNVINRQHLEKEKTLDDLKNIIDDLKYSRENMKDENILLRQRLEVYEQGSPKTSPRRAGTSTRMSSSKNFKYSQRSPRRKASSSWKS</sequence>
<accession>A0ABQ9G0T9</accession>
<protein>
    <submittedName>
        <fullName evidence="3">Uncharacterized protein</fullName>
    </submittedName>
</protein>
<evidence type="ECO:0000313" key="4">
    <source>
        <dbReference type="Proteomes" id="UP001217089"/>
    </source>
</evidence>
<feature type="compositionally biased region" description="Polar residues" evidence="2">
    <location>
        <begin position="327"/>
        <end position="343"/>
    </location>
</feature>
<proteinExistence type="predicted"/>
<evidence type="ECO:0000313" key="3">
    <source>
        <dbReference type="EMBL" id="KAJ8321912.1"/>
    </source>
</evidence>
<organism evidence="3 4">
    <name type="scientific">Tegillarca granosa</name>
    <name type="common">Malaysian cockle</name>
    <name type="synonym">Anadara granosa</name>
    <dbReference type="NCBI Taxonomy" id="220873"/>
    <lineage>
        <taxon>Eukaryota</taxon>
        <taxon>Metazoa</taxon>
        <taxon>Spiralia</taxon>
        <taxon>Lophotrochozoa</taxon>
        <taxon>Mollusca</taxon>
        <taxon>Bivalvia</taxon>
        <taxon>Autobranchia</taxon>
        <taxon>Pteriomorphia</taxon>
        <taxon>Arcoida</taxon>
        <taxon>Arcoidea</taxon>
        <taxon>Arcidae</taxon>
        <taxon>Tegillarca</taxon>
    </lineage>
</organism>
<gene>
    <name evidence="3" type="ORF">KUTeg_000383</name>
</gene>
<feature type="region of interest" description="Disordered" evidence="2">
    <location>
        <begin position="313"/>
        <end position="355"/>
    </location>
</feature>
<name>A0ABQ9G0T9_TEGGR</name>
<keyword evidence="4" id="KW-1185">Reference proteome</keyword>
<comment type="caution">
    <text evidence="3">The sequence shown here is derived from an EMBL/GenBank/DDBJ whole genome shotgun (WGS) entry which is preliminary data.</text>
</comment>
<feature type="coiled-coil region" evidence="1">
    <location>
        <begin position="148"/>
        <end position="216"/>
    </location>
</feature>
<evidence type="ECO:0000256" key="2">
    <source>
        <dbReference type="SAM" id="MobiDB-lite"/>
    </source>
</evidence>
<keyword evidence="1" id="KW-0175">Coiled coil</keyword>
<dbReference type="Proteomes" id="UP001217089">
    <property type="component" value="Unassembled WGS sequence"/>
</dbReference>
<reference evidence="3 4" key="1">
    <citation type="submission" date="2022-12" db="EMBL/GenBank/DDBJ databases">
        <title>Chromosome-level genome of Tegillarca granosa.</title>
        <authorList>
            <person name="Kim J."/>
        </authorList>
    </citation>
    <scope>NUCLEOTIDE SEQUENCE [LARGE SCALE GENOMIC DNA]</scope>
    <source>
        <strain evidence="3">Teg-2019</strain>
        <tissue evidence="3">Adductor muscle</tissue>
    </source>
</reference>